<evidence type="ECO:0000313" key="3">
    <source>
        <dbReference type="EMBL" id="KAK4137101.1"/>
    </source>
</evidence>
<dbReference type="PANTHER" id="PTHR42850:SF4">
    <property type="entry name" value="ZINC-DEPENDENT ENDOPOLYPHOSPHATASE"/>
    <property type="match status" value="1"/>
</dbReference>
<dbReference type="CDD" id="cd00144">
    <property type="entry name" value="MPP_PPP_family"/>
    <property type="match status" value="1"/>
</dbReference>
<dbReference type="SUPFAM" id="SSF56300">
    <property type="entry name" value="Metallo-dependent phosphatases"/>
    <property type="match status" value="1"/>
</dbReference>
<comment type="caution">
    <text evidence="3">The sequence shown here is derived from an EMBL/GenBank/DDBJ whole genome shotgun (WGS) entry which is preliminary data.</text>
</comment>
<keyword evidence="4" id="KW-1185">Reference proteome</keyword>
<accession>A0AAN6USJ3</accession>
<reference evidence="3" key="1">
    <citation type="journal article" date="2023" name="Mol. Phylogenet. Evol.">
        <title>Genome-scale phylogeny and comparative genomics of the fungal order Sordariales.</title>
        <authorList>
            <person name="Hensen N."/>
            <person name="Bonometti L."/>
            <person name="Westerberg I."/>
            <person name="Brannstrom I.O."/>
            <person name="Guillou S."/>
            <person name="Cros-Aarteil S."/>
            <person name="Calhoun S."/>
            <person name="Haridas S."/>
            <person name="Kuo A."/>
            <person name="Mondo S."/>
            <person name="Pangilinan J."/>
            <person name="Riley R."/>
            <person name="LaButti K."/>
            <person name="Andreopoulos B."/>
            <person name="Lipzen A."/>
            <person name="Chen C."/>
            <person name="Yan M."/>
            <person name="Daum C."/>
            <person name="Ng V."/>
            <person name="Clum A."/>
            <person name="Steindorff A."/>
            <person name="Ohm R.A."/>
            <person name="Martin F."/>
            <person name="Silar P."/>
            <person name="Natvig D.O."/>
            <person name="Lalanne C."/>
            <person name="Gautier V."/>
            <person name="Ament-Velasquez S.L."/>
            <person name="Kruys A."/>
            <person name="Hutchinson M.I."/>
            <person name="Powell A.J."/>
            <person name="Barry K."/>
            <person name="Miller A.N."/>
            <person name="Grigoriev I.V."/>
            <person name="Debuchy R."/>
            <person name="Gladieux P."/>
            <person name="Hiltunen Thoren M."/>
            <person name="Johannesson H."/>
        </authorList>
    </citation>
    <scope>NUCLEOTIDE SEQUENCE</scope>
    <source>
        <strain evidence="3">CBS 123565</strain>
    </source>
</reference>
<dbReference type="GO" id="GO:0000298">
    <property type="term" value="F:endopolyphosphatase activity"/>
    <property type="evidence" value="ECO:0007669"/>
    <property type="project" value="TreeGrafter"/>
</dbReference>
<dbReference type="EMBL" id="MU853403">
    <property type="protein sequence ID" value="KAK4137101.1"/>
    <property type="molecule type" value="Genomic_DNA"/>
</dbReference>
<feature type="domain" description="Calcineurin-like phosphoesterase" evidence="2">
    <location>
        <begin position="51"/>
        <end position="203"/>
    </location>
</feature>
<dbReference type="PANTHER" id="PTHR42850">
    <property type="entry name" value="METALLOPHOSPHOESTERASE"/>
    <property type="match status" value="1"/>
</dbReference>
<evidence type="ECO:0000259" key="2">
    <source>
        <dbReference type="Pfam" id="PF00149"/>
    </source>
</evidence>
<dbReference type="Gene3D" id="3.60.21.10">
    <property type="match status" value="1"/>
</dbReference>
<feature type="region of interest" description="Disordered" evidence="1">
    <location>
        <begin position="286"/>
        <end position="368"/>
    </location>
</feature>
<reference evidence="3" key="2">
    <citation type="submission" date="2023-05" db="EMBL/GenBank/DDBJ databases">
        <authorList>
            <consortium name="Lawrence Berkeley National Laboratory"/>
            <person name="Steindorff A."/>
            <person name="Hensen N."/>
            <person name="Bonometti L."/>
            <person name="Westerberg I."/>
            <person name="Brannstrom I.O."/>
            <person name="Guillou S."/>
            <person name="Cros-Aarteil S."/>
            <person name="Calhoun S."/>
            <person name="Haridas S."/>
            <person name="Kuo A."/>
            <person name="Mondo S."/>
            <person name="Pangilinan J."/>
            <person name="Riley R."/>
            <person name="Labutti K."/>
            <person name="Andreopoulos B."/>
            <person name="Lipzen A."/>
            <person name="Chen C."/>
            <person name="Yanf M."/>
            <person name="Daum C."/>
            <person name="Ng V."/>
            <person name="Clum A."/>
            <person name="Ohm R."/>
            <person name="Martin F."/>
            <person name="Silar P."/>
            <person name="Natvig D."/>
            <person name="Lalanne C."/>
            <person name="Gautier V."/>
            <person name="Ament-Velasquez S.L."/>
            <person name="Kruys A."/>
            <person name="Hutchinson M.I."/>
            <person name="Powell A.J."/>
            <person name="Barry K."/>
            <person name="Miller A.N."/>
            <person name="Grigoriev I.V."/>
            <person name="Debuchy R."/>
            <person name="Gladieux P."/>
            <person name="Thoren M.H."/>
            <person name="Johannesson H."/>
        </authorList>
    </citation>
    <scope>NUCLEOTIDE SEQUENCE</scope>
    <source>
        <strain evidence="3">CBS 123565</strain>
    </source>
</reference>
<protein>
    <submittedName>
        <fullName evidence="3">Metallo-dependent phosphatase</fullName>
    </submittedName>
</protein>
<dbReference type="AlphaFoldDB" id="A0AAN6USJ3"/>
<feature type="compositionally biased region" description="Basic residues" evidence="1">
    <location>
        <begin position="334"/>
        <end position="354"/>
    </location>
</feature>
<feature type="region of interest" description="Disordered" evidence="1">
    <location>
        <begin position="254"/>
        <end position="274"/>
    </location>
</feature>
<organism evidence="3 4">
    <name type="scientific">Trichocladium antarcticum</name>
    <dbReference type="NCBI Taxonomy" id="1450529"/>
    <lineage>
        <taxon>Eukaryota</taxon>
        <taxon>Fungi</taxon>
        <taxon>Dikarya</taxon>
        <taxon>Ascomycota</taxon>
        <taxon>Pezizomycotina</taxon>
        <taxon>Sordariomycetes</taxon>
        <taxon>Sordariomycetidae</taxon>
        <taxon>Sordariales</taxon>
        <taxon>Chaetomiaceae</taxon>
        <taxon>Trichocladium</taxon>
    </lineage>
</organism>
<feature type="compositionally biased region" description="Low complexity" evidence="1">
    <location>
        <begin position="324"/>
        <end position="333"/>
    </location>
</feature>
<dbReference type="GO" id="GO:0005737">
    <property type="term" value="C:cytoplasm"/>
    <property type="evidence" value="ECO:0007669"/>
    <property type="project" value="TreeGrafter"/>
</dbReference>
<gene>
    <name evidence="3" type="ORF">BT67DRAFT_373984</name>
</gene>
<dbReference type="GO" id="GO:0016791">
    <property type="term" value="F:phosphatase activity"/>
    <property type="evidence" value="ECO:0007669"/>
    <property type="project" value="TreeGrafter"/>
</dbReference>
<dbReference type="InterPro" id="IPR050126">
    <property type="entry name" value="Ap4A_hydrolase"/>
</dbReference>
<evidence type="ECO:0000313" key="4">
    <source>
        <dbReference type="Proteomes" id="UP001304895"/>
    </source>
</evidence>
<dbReference type="InterPro" id="IPR029052">
    <property type="entry name" value="Metallo-depent_PP-like"/>
</dbReference>
<sequence length="400" mass="42824">MEYGTNKHPPFRDDPPLLVGDLPAEYIPSYVASPPTGGPASRDGTNTSGKRLLVVGDVHGHLDALKALLRKVGFDNTNGDHLILVGDLVTKGPDSKGVVRFAMELGASAIRGNQEDKVLAAAREIHRRSGEDSPGAGDDDANNGAETASGTDRHARAIARSLSRAQLEWLRTRPIILRIGNIPGAASPPWNASTLAVVHGGLVPGPPLEEQDPWAVMNMRSLVYPGTKQPATDGVDARPPHAVAVPISGREGEPWSHAWNRHQNHLPPSAPHTLAIYGHDARKGLQASPKVDISPYRSSPASLLEDEEAEDGEEGGSDDDETADTSNNNNNNNNKKKKKDRKDRKHNKKKKDKKKGKEQGLRYAFGLDSGCGHGKQLTGLVIEATAEGVRGWVAQVECAG</sequence>
<proteinExistence type="predicted"/>
<dbReference type="Pfam" id="PF00149">
    <property type="entry name" value="Metallophos"/>
    <property type="match status" value="1"/>
</dbReference>
<name>A0AAN6USJ3_9PEZI</name>
<dbReference type="GO" id="GO:0006798">
    <property type="term" value="P:polyphosphate catabolic process"/>
    <property type="evidence" value="ECO:0007669"/>
    <property type="project" value="TreeGrafter"/>
</dbReference>
<dbReference type="InterPro" id="IPR004843">
    <property type="entry name" value="Calcineurin-like_PHP"/>
</dbReference>
<evidence type="ECO:0000256" key="1">
    <source>
        <dbReference type="SAM" id="MobiDB-lite"/>
    </source>
</evidence>
<dbReference type="Proteomes" id="UP001304895">
    <property type="component" value="Unassembled WGS sequence"/>
</dbReference>
<feature type="compositionally biased region" description="Acidic residues" evidence="1">
    <location>
        <begin position="304"/>
        <end position="323"/>
    </location>
</feature>
<feature type="region of interest" description="Disordered" evidence="1">
    <location>
        <begin position="125"/>
        <end position="153"/>
    </location>
</feature>